<reference evidence="2 3" key="1">
    <citation type="submission" date="2019-09" db="EMBL/GenBank/DDBJ databases">
        <authorList>
            <person name="Depoorter E."/>
        </authorList>
    </citation>
    <scope>NUCLEOTIDE SEQUENCE [LARGE SCALE GENOMIC DNA]</scope>
    <source>
        <strain evidence="2">R-15945</strain>
    </source>
</reference>
<feature type="domain" description="Reverse transcriptase" evidence="1">
    <location>
        <begin position="58"/>
        <end position="356"/>
    </location>
</feature>
<dbReference type="Proteomes" id="UP000494174">
    <property type="component" value="Unassembled WGS sequence"/>
</dbReference>
<dbReference type="CDD" id="cd01646">
    <property type="entry name" value="RT_Bac_retron_I"/>
    <property type="match status" value="1"/>
</dbReference>
<accession>A0A6P2I0C1</accession>
<protein>
    <recommendedName>
        <fullName evidence="1">Reverse transcriptase domain-containing protein</fullName>
    </recommendedName>
</protein>
<dbReference type="Pfam" id="PF00078">
    <property type="entry name" value="RVT_1"/>
    <property type="match status" value="1"/>
</dbReference>
<evidence type="ECO:0000259" key="1">
    <source>
        <dbReference type="PROSITE" id="PS50878"/>
    </source>
</evidence>
<dbReference type="RefSeq" id="WP_174967553.1">
    <property type="nucleotide sequence ID" value="NZ_CABVPU010000003.1"/>
</dbReference>
<gene>
    <name evidence="2" type="ORF">BLA15945_00997</name>
</gene>
<dbReference type="PROSITE" id="PS50878">
    <property type="entry name" value="RT_POL"/>
    <property type="match status" value="1"/>
</dbReference>
<dbReference type="AlphaFoldDB" id="A0A6P2I0C1"/>
<name>A0A6P2I0C1_BURL3</name>
<proteinExistence type="predicted"/>
<evidence type="ECO:0000313" key="3">
    <source>
        <dbReference type="Proteomes" id="UP000494174"/>
    </source>
</evidence>
<dbReference type="InterPro" id="IPR043502">
    <property type="entry name" value="DNA/RNA_pol_sf"/>
</dbReference>
<evidence type="ECO:0000313" key="2">
    <source>
        <dbReference type="EMBL" id="VWB23996.1"/>
    </source>
</evidence>
<dbReference type="SUPFAM" id="SSF56672">
    <property type="entry name" value="DNA/RNA polymerases"/>
    <property type="match status" value="1"/>
</dbReference>
<sequence length="658" mass="76081">MGKNKNKKQINKRDYCRVLVTETLPYETPIIFSNEGLYRNVVSSQNANGIMRLLVDGLVCGEKSKKGSATIPYLYKIRKNAAEFRRLGLVHPISQWKIKEFYEKYERAVLHYCAISPASIRSPHKIASTFYTKSSWENISQYKTGGVSEAALDQFAKHSPSFFAYRGHDRLYKFFDSPDFLGLEKAFGHLWTLDVAKCFDSIYTHCLSWATKDKDFTKAHVTVESTFGQAFDGVMRHANHNETNGIVIGPEVSRVFAEIVFQAVDSRVVKKLRERRCAVYGKDYEIRRYVDDVFIFSGDEGVAQQVFECYRDTLVEFNLHVNSAKSQCFRRPFVTKKSRIIRDANRITSEFLEKFIDEVDGTSKIVPKKIFHKWKLTRSFVESVKSICSYNDVAYDEVSSYLVSAFTERIKKLANSDVDTLSDDDVENYRDCGLVLLDVLFFLYSVSPSVSASYKLATSIIVLIRFFDKKLMVFKETIRQKIYDLTNSLLSHGSLGRRAAVEGFTWLEASNILLASRELGENYLLSEEVVEELFDARGKLSYFDITCGLFYVRKEPKYRRLRRLLVKAADSGLKDLSDILFNSEKAHLFLDLITCPYVYHTQRRRWISRFYIQLKMAPPSVGELDKFLEAASKQYWFVNWTEVDLLNSLEKKELKRAY</sequence>
<dbReference type="NCBIfam" id="NF041748">
    <property type="entry name" value="Drt3b"/>
    <property type="match status" value="1"/>
</dbReference>
<dbReference type="InterPro" id="IPR000477">
    <property type="entry name" value="RT_dom"/>
</dbReference>
<dbReference type="EMBL" id="CABVPU010000003">
    <property type="protein sequence ID" value="VWB23996.1"/>
    <property type="molecule type" value="Genomic_DNA"/>
</dbReference>
<organism evidence="2 3">
    <name type="scientific">Burkholderia lata (strain ATCC 17760 / DSM 23089 / LMG 22485 / NCIMB 9086 / R18194 / 383)</name>
    <dbReference type="NCBI Taxonomy" id="482957"/>
    <lineage>
        <taxon>Bacteria</taxon>
        <taxon>Pseudomonadati</taxon>
        <taxon>Pseudomonadota</taxon>
        <taxon>Betaproteobacteria</taxon>
        <taxon>Burkholderiales</taxon>
        <taxon>Burkholderiaceae</taxon>
        <taxon>Burkholderia</taxon>
        <taxon>Burkholderia cepacia complex</taxon>
    </lineage>
</organism>